<keyword evidence="8" id="KW-0067">ATP-binding</keyword>
<dbReference type="InterPro" id="IPR027417">
    <property type="entry name" value="P-loop_NTPase"/>
</dbReference>
<dbReference type="PANTHER" id="PTHR24223:SF443">
    <property type="entry name" value="MULTIDRUG-RESISTANCE LIKE PROTEIN 1, ISOFORM I"/>
    <property type="match status" value="1"/>
</dbReference>
<feature type="transmembrane region" description="Helical" evidence="14">
    <location>
        <begin position="1027"/>
        <end position="1048"/>
    </location>
</feature>
<evidence type="ECO:0000256" key="1">
    <source>
        <dbReference type="ARBA" id="ARBA00004128"/>
    </source>
</evidence>
<dbReference type="GO" id="GO:0000323">
    <property type="term" value="C:lytic vacuole"/>
    <property type="evidence" value="ECO:0007669"/>
    <property type="project" value="UniProtKB-ARBA"/>
</dbReference>
<reference evidence="17 18" key="1">
    <citation type="journal article" date="2021" name="Elife">
        <title>Chloroplast acquisition without the gene transfer in kleptoplastic sea slugs, Plakobranchus ocellatus.</title>
        <authorList>
            <person name="Maeda T."/>
            <person name="Takahashi S."/>
            <person name="Yoshida T."/>
            <person name="Shimamura S."/>
            <person name="Takaki Y."/>
            <person name="Nagai Y."/>
            <person name="Toyoda A."/>
            <person name="Suzuki Y."/>
            <person name="Arimoto A."/>
            <person name="Ishii H."/>
            <person name="Satoh N."/>
            <person name="Nishiyama T."/>
            <person name="Hasebe M."/>
            <person name="Maruyama T."/>
            <person name="Minagawa J."/>
            <person name="Obokata J."/>
            <person name="Shigenobu S."/>
        </authorList>
    </citation>
    <scope>NUCLEOTIDE SEQUENCE [LARGE SCALE GENOMIC DNA]</scope>
</reference>
<dbReference type="Proteomes" id="UP000735302">
    <property type="component" value="Unassembled WGS sequence"/>
</dbReference>
<keyword evidence="18" id="KW-1185">Reference proteome</keyword>
<evidence type="ECO:0000256" key="9">
    <source>
        <dbReference type="ARBA" id="ARBA00022989"/>
    </source>
</evidence>
<evidence type="ECO:0000256" key="13">
    <source>
        <dbReference type="SAM" id="MobiDB-lite"/>
    </source>
</evidence>
<gene>
    <name evidence="17" type="ORF">PoB_004054300</name>
</gene>
<feature type="transmembrane region" description="Helical" evidence="14">
    <location>
        <begin position="918"/>
        <end position="936"/>
    </location>
</feature>
<evidence type="ECO:0000313" key="17">
    <source>
        <dbReference type="EMBL" id="GFO14038.1"/>
    </source>
</evidence>
<evidence type="ECO:0000256" key="7">
    <source>
        <dbReference type="ARBA" id="ARBA00022741"/>
    </source>
</evidence>
<evidence type="ECO:0000256" key="3">
    <source>
        <dbReference type="ARBA" id="ARBA00022448"/>
    </source>
</evidence>
<feature type="transmembrane region" description="Helical" evidence="14">
    <location>
        <begin position="350"/>
        <end position="379"/>
    </location>
</feature>
<dbReference type="EMBL" id="BLXT01004521">
    <property type="protein sequence ID" value="GFO14038.1"/>
    <property type="molecule type" value="Genomic_DNA"/>
</dbReference>
<evidence type="ECO:0000259" key="15">
    <source>
        <dbReference type="PROSITE" id="PS50893"/>
    </source>
</evidence>
<keyword evidence="5 14" id="KW-0812">Transmembrane</keyword>
<dbReference type="FunFam" id="3.40.50.300:FF:000997">
    <property type="entry name" value="Multidrug resistance-associated protein 1"/>
    <property type="match status" value="1"/>
</dbReference>
<dbReference type="SUPFAM" id="SSF52540">
    <property type="entry name" value="P-loop containing nucleoside triphosphate hydrolases"/>
    <property type="match status" value="1"/>
</dbReference>
<feature type="transmembrane region" description="Helical" evidence="14">
    <location>
        <begin position="274"/>
        <end position="293"/>
    </location>
</feature>
<dbReference type="PROSITE" id="PS50893">
    <property type="entry name" value="ABC_TRANSPORTER_2"/>
    <property type="match status" value="1"/>
</dbReference>
<dbReference type="PROSITE" id="PS50929">
    <property type="entry name" value="ABC_TM1F"/>
    <property type="match status" value="2"/>
</dbReference>
<dbReference type="SUPFAM" id="SSF90123">
    <property type="entry name" value="ABC transporter transmembrane region"/>
    <property type="match status" value="2"/>
</dbReference>
<feature type="compositionally biased region" description="Polar residues" evidence="13">
    <location>
        <begin position="732"/>
        <end position="741"/>
    </location>
</feature>
<dbReference type="CDD" id="cd18595">
    <property type="entry name" value="ABC_6TM_MRP1_2_3_6_D1_like"/>
    <property type="match status" value="1"/>
</dbReference>
<evidence type="ECO:0000256" key="14">
    <source>
        <dbReference type="SAM" id="Phobius"/>
    </source>
</evidence>
<dbReference type="InterPro" id="IPR011527">
    <property type="entry name" value="ABC1_TM_dom"/>
</dbReference>
<comment type="caution">
    <text evidence="17">The sequence shown here is derived from an EMBL/GenBank/DDBJ whole genome shotgun (WGS) entry which is preliminary data.</text>
</comment>
<evidence type="ECO:0000259" key="16">
    <source>
        <dbReference type="PROSITE" id="PS50929"/>
    </source>
</evidence>
<dbReference type="FunFam" id="1.20.1560.10:FF:000001">
    <property type="entry name" value="ATP-binding cassette subfamily C member 1"/>
    <property type="match status" value="1"/>
</dbReference>
<feature type="region of interest" description="Disordered" evidence="13">
    <location>
        <begin position="732"/>
        <end position="756"/>
    </location>
</feature>
<dbReference type="Gene3D" id="1.20.1560.10">
    <property type="entry name" value="ABC transporter type 1, transmembrane domain"/>
    <property type="match status" value="2"/>
</dbReference>
<evidence type="ECO:0000256" key="10">
    <source>
        <dbReference type="ARBA" id="ARBA00023136"/>
    </source>
</evidence>
<keyword evidence="7" id="KW-0547">Nucleotide-binding</keyword>
<feature type="domain" description="ABC transmembrane type-1" evidence="16">
    <location>
        <begin position="138"/>
        <end position="416"/>
    </location>
</feature>
<feature type="transmembrane region" description="Helical" evidence="14">
    <location>
        <begin position="787"/>
        <end position="806"/>
    </location>
</feature>
<comment type="subcellular location">
    <subcellularLocation>
        <location evidence="1">Vacuole membrane</location>
        <topology evidence="1">Multi-pass membrane protein</topology>
    </subcellularLocation>
</comment>
<dbReference type="InterPro" id="IPR003439">
    <property type="entry name" value="ABC_transporter-like_ATP-bd"/>
</dbReference>
<evidence type="ECO:0000256" key="5">
    <source>
        <dbReference type="ARBA" id="ARBA00022692"/>
    </source>
</evidence>
<evidence type="ECO:0000256" key="4">
    <source>
        <dbReference type="ARBA" id="ARBA00022554"/>
    </source>
</evidence>
<dbReference type="PROSITE" id="PS00211">
    <property type="entry name" value="ABC_TRANSPORTER_1"/>
    <property type="match status" value="1"/>
</dbReference>
<evidence type="ECO:0000256" key="11">
    <source>
        <dbReference type="ARBA" id="ARBA00024220"/>
    </source>
</evidence>
<organism evidence="17 18">
    <name type="scientific">Plakobranchus ocellatus</name>
    <dbReference type="NCBI Taxonomy" id="259542"/>
    <lineage>
        <taxon>Eukaryota</taxon>
        <taxon>Metazoa</taxon>
        <taxon>Spiralia</taxon>
        <taxon>Lophotrochozoa</taxon>
        <taxon>Mollusca</taxon>
        <taxon>Gastropoda</taxon>
        <taxon>Heterobranchia</taxon>
        <taxon>Euthyneura</taxon>
        <taxon>Panpulmonata</taxon>
        <taxon>Sacoglossa</taxon>
        <taxon>Placobranchoidea</taxon>
        <taxon>Plakobranchidae</taxon>
        <taxon>Plakobranchus</taxon>
    </lineage>
</organism>
<feature type="transmembrane region" description="Helical" evidence="14">
    <location>
        <begin position="169"/>
        <end position="189"/>
    </location>
</feature>
<dbReference type="CDD" id="cd03250">
    <property type="entry name" value="ABCC_MRP_domain1"/>
    <property type="match status" value="1"/>
</dbReference>
<evidence type="ECO:0000256" key="2">
    <source>
        <dbReference type="ARBA" id="ARBA00009726"/>
    </source>
</evidence>
<keyword evidence="9 14" id="KW-1133">Transmembrane helix</keyword>
<dbReference type="Pfam" id="PF00005">
    <property type="entry name" value="ABC_tran"/>
    <property type="match status" value="1"/>
</dbReference>
<comment type="catalytic activity">
    <reaction evidence="12">
        <text>leukotriene C4(in) + ATP + H2O = leukotriene C4(out) + ADP + phosphate + H(+)</text>
        <dbReference type="Rhea" id="RHEA:38963"/>
        <dbReference type="ChEBI" id="CHEBI:15377"/>
        <dbReference type="ChEBI" id="CHEBI:15378"/>
        <dbReference type="ChEBI" id="CHEBI:30616"/>
        <dbReference type="ChEBI" id="CHEBI:43474"/>
        <dbReference type="ChEBI" id="CHEBI:57973"/>
        <dbReference type="ChEBI" id="CHEBI:456216"/>
    </reaction>
    <physiologicalReaction direction="left-to-right" evidence="12">
        <dbReference type="Rhea" id="RHEA:38964"/>
    </physiologicalReaction>
</comment>
<dbReference type="GO" id="GO:0015431">
    <property type="term" value="F:ABC-type glutathione S-conjugate transporter activity"/>
    <property type="evidence" value="ECO:0007669"/>
    <property type="project" value="UniProtKB-EC"/>
</dbReference>
<sequence length="1212" mass="135085">MSANNRLILTGYKKPLTADDLWRLNPRDSSDVVVGRFTRAWRSLLTKTKRGDVRANAYKSENVGLYDGRQSNGIHITGTTLAHRQERTPLLGKSSSSRQKKNLDSDSEHSFAVNRRTSCSLFKVLARAFGWEVLLSYLCKLVSDLLQFSGPFLLKGLILQVQNSTYPQWFSYVLALTLLLASWVQTVFYHQHYHFAMTSGLRMKTALMSAIYKKSLRLDTHAQRSTTTGEVVNLMAVDCQRIQDVMSYTFMIWSIPLQIGIAVYLLWITIGLPVISGVALLVLLVPFNILMAYNQGRLQRENLEWKDKRIKMTSEVLSGIKVLKLYAWEESFQDKIMEIRRKEVSVLTKLAWINAFSIFLWTCAPYLVCLVSFATYVVIYPGEVLTADMAFVTLSLFNILQFPISFIPEMVSFTSQAAVSLHRIGRYLCEAEIDLRETRTFPDSREFAVTIDKGVFTWDPDASFKLTGINIEIPHGCLVAVVGPVGSGKSSLLSAILGEMDRLQGSVHTSGSIAYVPQNPWLQNCSLRDNILFGTSLSQKRYSKVIRACALTQDVEALPGGHDAEIGEKGVNLSGGQKQRVSMARAMYSCADIHIMDDPLSAVDAQVGKHIFKHVLSNKGLLRSKTRIISTHSVHWLPLMDKIIVMDQGRIVEVGSYLELMRRVGTFTSFLQTNLRIALETSEEEDVDPEIHAMTKKMWEHVESVTSQSEGTSGDDVVTFHNTRLLKIDENSTSLSQPTNSYEERTSPTGSLGRTVGGGVGNGAVIRLTEAEATETGTVKLSVFKSYIRSVGVCVTCLILIAYGLFQASSVLANVELSVWTGDDKIVGGDLTEEELISKNHQYLTVYGALGATQALFIFIYACVASLRMVKASAILHASMLRRVLGAPMAFFDSTPLGRIVNRFSRDIETLDNQLPQIVFMLITCVSAVAATILIICVDTPWFAAVMVPLFIAYLAVQRFFVPSSRQLKRLEAVTRSPIYSHFSETLSGCHVIRAFNAVGRFEQASLDKIDKNQVFYFAGITANRWLGVWIEVISSLVVFLSAIFSLLTPGLSAATLGLSVTYALQITQALKWLVRTMSDIETNVVSVERVQEYLHVPQEAPRRTSLRPPSDWPDAGEIKVTEYSTSYRPELPPVLKNISFTIKAGEKDHSSPCFLHVQRFERQSDLQLHRIIFNRSWGAGGRSVVYGSSLPEDICHPHTSGCRSQVVSIQS</sequence>
<feature type="domain" description="ABC transporter" evidence="15">
    <location>
        <begin position="449"/>
        <end position="673"/>
    </location>
</feature>
<protein>
    <recommendedName>
        <fullName evidence="11">ABC-type glutathione-S-conjugate transporter</fullName>
        <ecNumber evidence="11">7.6.2.3</ecNumber>
    </recommendedName>
</protein>
<feature type="transmembrane region" description="Helical" evidence="14">
    <location>
        <begin position="844"/>
        <end position="867"/>
    </location>
</feature>
<comment type="similarity">
    <text evidence="2">Belongs to the ABC transporter superfamily. ABCC family. Conjugate transporter (TC 3.A.1.208) subfamily.</text>
</comment>
<keyword evidence="10 14" id="KW-0472">Membrane</keyword>
<dbReference type="GO" id="GO:0016887">
    <property type="term" value="F:ATP hydrolysis activity"/>
    <property type="evidence" value="ECO:0007669"/>
    <property type="project" value="InterPro"/>
</dbReference>
<dbReference type="GO" id="GO:0005524">
    <property type="term" value="F:ATP binding"/>
    <property type="evidence" value="ECO:0007669"/>
    <property type="project" value="UniProtKB-KW"/>
</dbReference>
<evidence type="ECO:0000256" key="6">
    <source>
        <dbReference type="ARBA" id="ARBA00022737"/>
    </source>
</evidence>
<name>A0AAV4B5K0_9GAST</name>
<evidence type="ECO:0000256" key="12">
    <source>
        <dbReference type="ARBA" id="ARBA00047523"/>
    </source>
</evidence>
<dbReference type="Gene3D" id="3.40.50.300">
    <property type="entry name" value="P-loop containing nucleotide triphosphate hydrolases"/>
    <property type="match status" value="2"/>
</dbReference>
<dbReference type="InterPro" id="IPR036640">
    <property type="entry name" value="ABC1_TM_sf"/>
</dbReference>
<accession>A0AAV4B5K0</accession>
<dbReference type="GO" id="GO:0005774">
    <property type="term" value="C:vacuolar membrane"/>
    <property type="evidence" value="ECO:0007669"/>
    <property type="project" value="UniProtKB-SubCell"/>
</dbReference>
<dbReference type="InterPro" id="IPR017871">
    <property type="entry name" value="ABC_transporter-like_CS"/>
</dbReference>
<feature type="domain" description="ABC transmembrane type-1" evidence="16">
    <location>
        <begin position="824"/>
        <end position="1083"/>
    </location>
</feature>
<evidence type="ECO:0000313" key="18">
    <source>
        <dbReference type="Proteomes" id="UP000735302"/>
    </source>
</evidence>
<feature type="transmembrane region" description="Helical" evidence="14">
    <location>
        <begin position="385"/>
        <end position="407"/>
    </location>
</feature>
<keyword evidence="6" id="KW-0677">Repeat</keyword>
<dbReference type="CDD" id="cd18603">
    <property type="entry name" value="ABC_6TM_MRP1_2_3_6_D2_like"/>
    <property type="match status" value="1"/>
</dbReference>
<evidence type="ECO:0000256" key="8">
    <source>
        <dbReference type="ARBA" id="ARBA00022840"/>
    </source>
</evidence>
<dbReference type="Pfam" id="PF00664">
    <property type="entry name" value="ABC_membrane"/>
    <property type="match status" value="2"/>
</dbReference>
<keyword evidence="4" id="KW-0926">Vacuole</keyword>
<dbReference type="PANTHER" id="PTHR24223">
    <property type="entry name" value="ATP-BINDING CASSETTE SUB-FAMILY C"/>
    <property type="match status" value="1"/>
</dbReference>
<proteinExistence type="inferred from homology"/>
<feature type="transmembrane region" description="Helical" evidence="14">
    <location>
        <begin position="250"/>
        <end position="268"/>
    </location>
</feature>
<dbReference type="FunFam" id="1.20.1560.10:FF:000020">
    <property type="entry name" value="ABC metal ion transporter"/>
    <property type="match status" value="1"/>
</dbReference>
<dbReference type="EC" id="7.6.2.3" evidence="11"/>
<keyword evidence="3" id="KW-0813">Transport</keyword>
<feature type="transmembrane region" description="Helical" evidence="14">
    <location>
        <begin position="942"/>
        <end position="962"/>
    </location>
</feature>
<dbReference type="InterPro" id="IPR050173">
    <property type="entry name" value="ABC_transporter_C-like"/>
</dbReference>
<dbReference type="SMART" id="SM00382">
    <property type="entry name" value="AAA"/>
    <property type="match status" value="1"/>
</dbReference>
<dbReference type="InterPro" id="IPR003593">
    <property type="entry name" value="AAA+_ATPase"/>
</dbReference>
<dbReference type="AlphaFoldDB" id="A0AAV4B5K0"/>